<reference evidence="1 2" key="1">
    <citation type="journal article" date="2020" name="BMC Genomics">
        <title>Intraspecific diversification of the crop wild relative Brassica cretica Lam. using demographic model selection.</title>
        <authorList>
            <person name="Kioukis A."/>
            <person name="Michalopoulou V.A."/>
            <person name="Briers L."/>
            <person name="Pirintsos S."/>
            <person name="Studholme D.J."/>
            <person name="Pavlidis P."/>
            <person name="Sarris P.F."/>
        </authorList>
    </citation>
    <scope>NUCLEOTIDE SEQUENCE [LARGE SCALE GENOMIC DNA]</scope>
    <source>
        <strain evidence="2">cv. PFS-1207/04</strain>
    </source>
</reference>
<name>A0ABQ7C532_BRACR</name>
<dbReference type="EMBL" id="QGKV02000832">
    <property type="protein sequence ID" value="KAF3546642.1"/>
    <property type="molecule type" value="Genomic_DNA"/>
</dbReference>
<keyword evidence="2" id="KW-1185">Reference proteome</keyword>
<protein>
    <submittedName>
        <fullName evidence="1">Uncharacterized protein</fullName>
    </submittedName>
</protein>
<accession>A0ABQ7C532</accession>
<sequence length="176" mass="19674">MAASQESAYLCRAREALDVIGMARSAFFTSSNGWNTTPVIGILFVSTVEDAATTPLPPVCLEKLRDITDGEAEEETPWGSSDTAGLAVKEESALDAIREREREVFFSIGRRKVFRFIAAAVDCLLMMMMIREEEKWGLNKREMACGHRWIMIHVEGVDKTRCRGVWRPRASSNGVV</sequence>
<organism evidence="1 2">
    <name type="scientific">Brassica cretica</name>
    <name type="common">Mustard</name>
    <dbReference type="NCBI Taxonomy" id="69181"/>
    <lineage>
        <taxon>Eukaryota</taxon>
        <taxon>Viridiplantae</taxon>
        <taxon>Streptophyta</taxon>
        <taxon>Embryophyta</taxon>
        <taxon>Tracheophyta</taxon>
        <taxon>Spermatophyta</taxon>
        <taxon>Magnoliopsida</taxon>
        <taxon>eudicotyledons</taxon>
        <taxon>Gunneridae</taxon>
        <taxon>Pentapetalae</taxon>
        <taxon>rosids</taxon>
        <taxon>malvids</taxon>
        <taxon>Brassicales</taxon>
        <taxon>Brassicaceae</taxon>
        <taxon>Brassiceae</taxon>
        <taxon>Brassica</taxon>
    </lineage>
</organism>
<evidence type="ECO:0000313" key="1">
    <source>
        <dbReference type="EMBL" id="KAF3546642.1"/>
    </source>
</evidence>
<dbReference type="Proteomes" id="UP000266723">
    <property type="component" value="Unassembled WGS sequence"/>
</dbReference>
<comment type="caution">
    <text evidence="1">The sequence shown here is derived from an EMBL/GenBank/DDBJ whole genome shotgun (WGS) entry which is preliminary data.</text>
</comment>
<evidence type="ECO:0000313" key="2">
    <source>
        <dbReference type="Proteomes" id="UP000266723"/>
    </source>
</evidence>
<proteinExistence type="predicted"/>
<gene>
    <name evidence="1" type="ORF">DY000_02000022</name>
</gene>